<dbReference type="SUPFAM" id="SSF48662">
    <property type="entry name" value="Ribosomal protein L39e"/>
    <property type="match status" value="1"/>
</dbReference>
<feature type="region of interest" description="Disordered" evidence="6">
    <location>
        <begin position="1"/>
        <end position="21"/>
    </location>
</feature>
<evidence type="ECO:0000313" key="7">
    <source>
        <dbReference type="EMBL" id="SDL93871.1"/>
    </source>
</evidence>
<gene>
    <name evidence="5" type="primary">rpl39e</name>
    <name evidence="7" type="ORF">SAMN04487949_0242</name>
</gene>
<dbReference type="Proteomes" id="UP000199451">
    <property type="component" value="Unassembled WGS sequence"/>
</dbReference>
<evidence type="ECO:0000256" key="5">
    <source>
        <dbReference type="HAMAP-Rule" id="MF_00629"/>
    </source>
</evidence>
<proteinExistence type="inferred from homology"/>
<dbReference type="InterPro" id="IPR020083">
    <property type="entry name" value="Ribosomal_eL39_CS"/>
</dbReference>
<comment type="similarity">
    <text evidence="1 5">Belongs to the eukaryotic ribosomal protein eL39 family.</text>
</comment>
<dbReference type="GO" id="GO:0005840">
    <property type="term" value="C:ribosome"/>
    <property type="evidence" value="ECO:0007669"/>
    <property type="project" value="UniProtKB-KW"/>
</dbReference>
<name>A0A1G9P5V9_9EURY</name>
<dbReference type="PROSITE" id="PS00051">
    <property type="entry name" value="RIBOSOMAL_L39E"/>
    <property type="match status" value="1"/>
</dbReference>
<evidence type="ECO:0000256" key="3">
    <source>
        <dbReference type="ARBA" id="ARBA00023274"/>
    </source>
</evidence>
<feature type="compositionally biased region" description="Basic residues" evidence="6">
    <location>
        <begin position="1"/>
        <end position="12"/>
    </location>
</feature>
<dbReference type="Gene3D" id="1.10.1620.10">
    <property type="entry name" value="Ribosomal protein L39e"/>
    <property type="match status" value="1"/>
</dbReference>
<organism evidence="7 8">
    <name type="scientific">Halogranum gelatinilyticum</name>
    <dbReference type="NCBI Taxonomy" id="660521"/>
    <lineage>
        <taxon>Archaea</taxon>
        <taxon>Methanobacteriati</taxon>
        <taxon>Methanobacteriota</taxon>
        <taxon>Stenosarchaea group</taxon>
        <taxon>Halobacteria</taxon>
        <taxon>Halobacteriales</taxon>
        <taxon>Haloferacaceae</taxon>
    </lineage>
</organism>
<keyword evidence="8" id="KW-1185">Reference proteome</keyword>
<dbReference type="Pfam" id="PF00832">
    <property type="entry name" value="Ribosomal_L39"/>
    <property type="match status" value="1"/>
</dbReference>
<dbReference type="FunFam" id="1.10.1620.10:FF:000001">
    <property type="entry name" value="60S ribosomal protein-like L39"/>
    <property type="match status" value="1"/>
</dbReference>
<evidence type="ECO:0000256" key="1">
    <source>
        <dbReference type="ARBA" id="ARBA00009339"/>
    </source>
</evidence>
<dbReference type="GO" id="GO:0006412">
    <property type="term" value="P:translation"/>
    <property type="evidence" value="ECO:0007669"/>
    <property type="project" value="UniProtKB-UniRule"/>
</dbReference>
<dbReference type="AlphaFoldDB" id="A0A1G9P5V9"/>
<dbReference type="HAMAP" id="MF_00629">
    <property type="entry name" value="Ribosomal_eL39"/>
    <property type="match status" value="1"/>
</dbReference>
<dbReference type="NCBIfam" id="NF002316">
    <property type="entry name" value="PRK01242.1"/>
    <property type="match status" value="1"/>
</dbReference>
<accession>A0A1G9P5V9</accession>
<dbReference type="OrthoDB" id="65887at2157"/>
<protein>
    <recommendedName>
        <fullName evidence="4 5">Large ribosomal subunit protein eL39</fullName>
    </recommendedName>
</protein>
<evidence type="ECO:0000256" key="2">
    <source>
        <dbReference type="ARBA" id="ARBA00022980"/>
    </source>
</evidence>
<dbReference type="RefSeq" id="WP_009367057.1">
    <property type="nucleotide sequence ID" value="NZ_FNHL01000001.1"/>
</dbReference>
<keyword evidence="3 5" id="KW-0687">Ribonucleoprotein</keyword>
<dbReference type="InterPro" id="IPR000077">
    <property type="entry name" value="Ribosomal_eL39"/>
</dbReference>
<dbReference type="GO" id="GO:1990904">
    <property type="term" value="C:ribonucleoprotein complex"/>
    <property type="evidence" value="ECO:0007669"/>
    <property type="project" value="UniProtKB-KW"/>
</dbReference>
<evidence type="ECO:0000313" key="8">
    <source>
        <dbReference type="Proteomes" id="UP000199451"/>
    </source>
</evidence>
<dbReference type="STRING" id="660521.SAMN04487949_0242"/>
<dbReference type="EMBL" id="FNHL01000001">
    <property type="protein sequence ID" value="SDL93871.1"/>
    <property type="molecule type" value="Genomic_DNA"/>
</dbReference>
<dbReference type="GO" id="GO:0003735">
    <property type="term" value="F:structural constituent of ribosome"/>
    <property type="evidence" value="ECO:0007669"/>
    <property type="project" value="InterPro"/>
</dbReference>
<dbReference type="InterPro" id="IPR023626">
    <property type="entry name" value="Ribosomal_eL39_dom_sf"/>
</dbReference>
<sequence length="50" mass="6073">MGKKSKAKKKRLAKLERQNSRVPAWVMMKTDMEVTRNPKRRNWRRSNTDE</sequence>
<evidence type="ECO:0000256" key="4">
    <source>
        <dbReference type="ARBA" id="ARBA00035234"/>
    </source>
</evidence>
<evidence type="ECO:0000256" key="6">
    <source>
        <dbReference type="SAM" id="MobiDB-lite"/>
    </source>
</evidence>
<reference evidence="8" key="1">
    <citation type="submission" date="2016-10" db="EMBL/GenBank/DDBJ databases">
        <authorList>
            <person name="Varghese N."/>
            <person name="Submissions S."/>
        </authorList>
    </citation>
    <scope>NUCLEOTIDE SEQUENCE [LARGE SCALE GENOMIC DNA]</scope>
    <source>
        <strain evidence="8">CGMCC 1.10119</strain>
    </source>
</reference>
<keyword evidence="2 5" id="KW-0689">Ribosomal protein</keyword>